<organism evidence="2">
    <name type="scientific">uncultured Rubrobacteraceae bacterium</name>
    <dbReference type="NCBI Taxonomy" id="349277"/>
    <lineage>
        <taxon>Bacteria</taxon>
        <taxon>Bacillati</taxon>
        <taxon>Actinomycetota</taxon>
        <taxon>Rubrobacteria</taxon>
        <taxon>Rubrobacterales</taxon>
        <taxon>Rubrobacteraceae</taxon>
        <taxon>environmental samples</taxon>
    </lineage>
</organism>
<name>A0A6J4RTN7_9ACTN</name>
<feature type="compositionally biased region" description="Basic and acidic residues" evidence="1">
    <location>
        <begin position="99"/>
        <end position="108"/>
    </location>
</feature>
<feature type="region of interest" description="Disordered" evidence="1">
    <location>
        <begin position="99"/>
        <end position="159"/>
    </location>
</feature>
<accession>A0A6J4RTN7</accession>
<proteinExistence type="predicted"/>
<feature type="compositionally biased region" description="Low complexity" evidence="1">
    <location>
        <begin position="109"/>
        <end position="135"/>
    </location>
</feature>
<dbReference type="PANTHER" id="PTHR38664:SF1">
    <property type="entry name" value="SLR0058 PROTEIN"/>
    <property type="match status" value="1"/>
</dbReference>
<gene>
    <name evidence="2" type="ORF">AVDCRST_MAG25-2525</name>
</gene>
<dbReference type="PANTHER" id="PTHR38664">
    <property type="entry name" value="SLR0058 PROTEIN"/>
    <property type="match status" value="1"/>
</dbReference>
<reference evidence="2" key="1">
    <citation type="submission" date="2020-02" db="EMBL/GenBank/DDBJ databases">
        <authorList>
            <person name="Meier V. D."/>
        </authorList>
    </citation>
    <scope>NUCLEOTIDE SEQUENCE</scope>
    <source>
        <strain evidence="2">AVDCRST_MAG25</strain>
    </source>
</reference>
<dbReference type="EMBL" id="CADCVI010000163">
    <property type="protein sequence ID" value="CAA9477412.1"/>
    <property type="molecule type" value="Genomic_DNA"/>
</dbReference>
<sequence length="159" mass="17144">MVLGSIERLILLQIGAAAATRERVQEVVNRLIEQGRMEREEGRAVVDDVVTRARERSHGARSLLDASLQQGLRTAGVPDREAYEDLLFRLEQIEHRVRLLETRPDTPPHEAASAPESPAAAVPPSGGTSPSATPVEGIEIVPDPPRDEPGTTPGLAPRG</sequence>
<evidence type="ECO:0000256" key="1">
    <source>
        <dbReference type="SAM" id="MobiDB-lite"/>
    </source>
</evidence>
<evidence type="ECO:0000313" key="2">
    <source>
        <dbReference type="EMBL" id="CAA9477412.1"/>
    </source>
</evidence>
<dbReference type="AlphaFoldDB" id="A0A6J4RTN7"/>
<protein>
    <recommendedName>
        <fullName evidence="3">Polyhydroxyalkanoate synthesis regulator phasin</fullName>
    </recommendedName>
</protein>
<dbReference type="InterPro" id="IPR008769">
    <property type="entry name" value="PhaF_PhaI"/>
</dbReference>
<evidence type="ECO:0008006" key="3">
    <source>
        <dbReference type="Google" id="ProtNLM"/>
    </source>
</evidence>